<dbReference type="GO" id="GO:0032259">
    <property type="term" value="P:methylation"/>
    <property type="evidence" value="ECO:0007669"/>
    <property type="project" value="UniProtKB-KW"/>
</dbReference>
<keyword evidence="3" id="KW-0680">Restriction system</keyword>
<dbReference type="GO" id="GO:0003677">
    <property type="term" value="F:DNA binding"/>
    <property type="evidence" value="ECO:0007669"/>
    <property type="project" value="InterPro"/>
</dbReference>
<protein>
    <recommendedName>
        <fullName evidence="4">Methyltransferase</fullName>
        <ecNumber evidence="4">2.1.1.-</ecNumber>
    </recommendedName>
</protein>
<dbReference type="Proteomes" id="UP000886786">
    <property type="component" value="Unassembled WGS sequence"/>
</dbReference>
<dbReference type="Pfam" id="PF01555">
    <property type="entry name" value="N6_N4_Mtase"/>
    <property type="match status" value="1"/>
</dbReference>
<reference evidence="6" key="2">
    <citation type="journal article" date="2021" name="PeerJ">
        <title>Extensive microbial diversity within the chicken gut microbiome revealed by metagenomics and culture.</title>
        <authorList>
            <person name="Gilroy R."/>
            <person name="Ravi A."/>
            <person name="Getino M."/>
            <person name="Pursley I."/>
            <person name="Horton D.L."/>
            <person name="Alikhan N.F."/>
            <person name="Baker D."/>
            <person name="Gharbi K."/>
            <person name="Hall N."/>
            <person name="Watson M."/>
            <person name="Adriaenssens E.M."/>
            <person name="Foster-Nyarko E."/>
            <person name="Jarju S."/>
            <person name="Secka A."/>
            <person name="Antonio M."/>
            <person name="Oren A."/>
            <person name="Chaudhuri R.R."/>
            <person name="La Ragione R."/>
            <person name="Hildebrand F."/>
            <person name="Pallen M.J."/>
        </authorList>
    </citation>
    <scope>NUCLEOTIDE SEQUENCE</scope>
    <source>
        <strain evidence="6">CHK147-3167</strain>
    </source>
</reference>
<comment type="caution">
    <text evidence="6">The sequence shown here is derived from an EMBL/GenBank/DDBJ whole genome shotgun (WGS) entry which is preliminary data.</text>
</comment>
<evidence type="ECO:0000256" key="2">
    <source>
        <dbReference type="ARBA" id="ARBA00022679"/>
    </source>
</evidence>
<dbReference type="SUPFAM" id="SSF53335">
    <property type="entry name" value="S-adenosyl-L-methionine-dependent methyltransferases"/>
    <property type="match status" value="1"/>
</dbReference>
<evidence type="ECO:0000256" key="3">
    <source>
        <dbReference type="ARBA" id="ARBA00022747"/>
    </source>
</evidence>
<accession>A0A9D0ZR84</accession>
<dbReference type="InterPro" id="IPR029063">
    <property type="entry name" value="SAM-dependent_MTases_sf"/>
</dbReference>
<dbReference type="GO" id="GO:0008170">
    <property type="term" value="F:N-methyltransferase activity"/>
    <property type="evidence" value="ECO:0007669"/>
    <property type="project" value="InterPro"/>
</dbReference>
<evidence type="ECO:0000256" key="1">
    <source>
        <dbReference type="ARBA" id="ARBA00022603"/>
    </source>
</evidence>
<dbReference type="GO" id="GO:0009307">
    <property type="term" value="P:DNA restriction-modification system"/>
    <property type="evidence" value="ECO:0007669"/>
    <property type="project" value="UniProtKB-KW"/>
</dbReference>
<gene>
    <name evidence="6" type="ORF">IAB27_05360</name>
</gene>
<dbReference type="InterPro" id="IPR002941">
    <property type="entry name" value="DNA_methylase_N4/N6"/>
</dbReference>
<dbReference type="AlphaFoldDB" id="A0A9D0ZR84"/>
<evidence type="ECO:0000313" key="7">
    <source>
        <dbReference type="Proteomes" id="UP000886786"/>
    </source>
</evidence>
<evidence type="ECO:0000313" key="6">
    <source>
        <dbReference type="EMBL" id="HIQ91031.1"/>
    </source>
</evidence>
<dbReference type="PRINTS" id="PR00508">
    <property type="entry name" value="S21N4MTFRASE"/>
</dbReference>
<evidence type="ECO:0000256" key="4">
    <source>
        <dbReference type="RuleBase" id="RU362026"/>
    </source>
</evidence>
<dbReference type="EC" id="2.1.1.-" evidence="4"/>
<dbReference type="EMBL" id="DVFV01000096">
    <property type="protein sequence ID" value="HIQ91031.1"/>
    <property type="molecule type" value="Genomic_DNA"/>
</dbReference>
<reference evidence="6" key="1">
    <citation type="submission" date="2020-10" db="EMBL/GenBank/DDBJ databases">
        <authorList>
            <person name="Gilroy R."/>
        </authorList>
    </citation>
    <scope>NUCLEOTIDE SEQUENCE</scope>
    <source>
        <strain evidence="6">CHK147-3167</strain>
    </source>
</reference>
<keyword evidence="1" id="KW-0489">Methyltransferase</keyword>
<proteinExistence type="inferred from homology"/>
<evidence type="ECO:0000259" key="5">
    <source>
        <dbReference type="Pfam" id="PF01555"/>
    </source>
</evidence>
<organism evidence="6 7">
    <name type="scientific">Candidatus Coprosoma intestinipullorum</name>
    <dbReference type="NCBI Taxonomy" id="2840752"/>
    <lineage>
        <taxon>Bacteria</taxon>
        <taxon>Bacillati</taxon>
        <taxon>Bacillota</taxon>
        <taxon>Bacillota incertae sedis</taxon>
        <taxon>Candidatus Coprosoma</taxon>
    </lineage>
</organism>
<sequence>MRTESGKDWIAYNGDCVEICKQLPNDSIDLTISSFPFANLYTYSDDVRDFSNVKNLDEYFKQLDYLIPELYRITKPGRLICLHLKQIPTFKGRDGAMGLIDFRGMMIKAFQKYGWIYHGEITVWTDPQIEATRTKSASILWNSYKKFAEITRTGMADYVVIMQKVEREDEWVHITHRNEDEEFHHWTELASPCWMDISRTNVLNTKLAKEEKDEKHMTPLQLDLIRELVHWYSNENEIIFDPFAGVFSVGYQSLQMNRKTIMCELKESYFNTGCKNLESIENDSQTNIFDYLDKGEE</sequence>
<comment type="similarity">
    <text evidence="4">Belongs to the N(4)/N(6)-methyltransferase family.</text>
</comment>
<feature type="domain" description="DNA methylase N-4/N-6" evidence="5">
    <location>
        <begin position="29"/>
        <end position="271"/>
    </location>
</feature>
<dbReference type="Gene3D" id="3.40.50.150">
    <property type="entry name" value="Vaccinia Virus protein VP39"/>
    <property type="match status" value="1"/>
</dbReference>
<name>A0A9D0ZR84_9FIRM</name>
<keyword evidence="2" id="KW-0808">Transferase</keyword>
<dbReference type="InterPro" id="IPR001091">
    <property type="entry name" value="RM_Methyltransferase"/>
</dbReference>